<keyword evidence="3" id="KW-1185">Reference proteome</keyword>
<proteinExistence type="predicted"/>
<evidence type="ECO:0000313" key="2">
    <source>
        <dbReference type="EMBL" id="GFJ95833.1"/>
    </source>
</evidence>
<feature type="transmembrane region" description="Helical" evidence="1">
    <location>
        <begin position="85"/>
        <end position="102"/>
    </location>
</feature>
<organism evidence="2 3">
    <name type="scientific">Phytohabitans rumicis</name>
    <dbReference type="NCBI Taxonomy" id="1076125"/>
    <lineage>
        <taxon>Bacteria</taxon>
        <taxon>Bacillati</taxon>
        <taxon>Actinomycetota</taxon>
        <taxon>Actinomycetes</taxon>
        <taxon>Micromonosporales</taxon>
        <taxon>Micromonosporaceae</taxon>
    </lineage>
</organism>
<feature type="transmembrane region" description="Helical" evidence="1">
    <location>
        <begin position="22"/>
        <end position="44"/>
    </location>
</feature>
<dbReference type="AlphaFoldDB" id="A0A6V8LF33"/>
<reference evidence="2 3" key="2">
    <citation type="submission" date="2020-03" db="EMBL/GenBank/DDBJ databases">
        <authorList>
            <person name="Ichikawa N."/>
            <person name="Kimura A."/>
            <person name="Kitahashi Y."/>
            <person name="Uohara A."/>
        </authorList>
    </citation>
    <scope>NUCLEOTIDE SEQUENCE [LARGE SCALE GENOMIC DNA]</scope>
    <source>
        <strain evidence="2 3">NBRC 108638</strain>
    </source>
</reference>
<accession>A0A6V8LF33</accession>
<evidence type="ECO:0000256" key="1">
    <source>
        <dbReference type="SAM" id="Phobius"/>
    </source>
</evidence>
<gene>
    <name evidence="2" type="ORF">Prum_094750</name>
</gene>
<dbReference type="Proteomes" id="UP000482960">
    <property type="component" value="Unassembled WGS sequence"/>
</dbReference>
<keyword evidence="1" id="KW-0472">Membrane</keyword>
<keyword evidence="1" id="KW-1133">Transmembrane helix</keyword>
<feature type="transmembrane region" description="Helical" evidence="1">
    <location>
        <begin position="56"/>
        <end position="73"/>
    </location>
</feature>
<dbReference type="EMBL" id="BLPG01000002">
    <property type="protein sequence ID" value="GFJ95833.1"/>
    <property type="molecule type" value="Genomic_DNA"/>
</dbReference>
<protein>
    <submittedName>
        <fullName evidence="2">Uncharacterized protein</fullName>
    </submittedName>
</protein>
<evidence type="ECO:0000313" key="3">
    <source>
        <dbReference type="Proteomes" id="UP000482960"/>
    </source>
</evidence>
<reference evidence="2 3" key="1">
    <citation type="submission" date="2020-03" db="EMBL/GenBank/DDBJ databases">
        <title>Whole genome shotgun sequence of Phytohabitans rumicis NBRC 108638.</title>
        <authorList>
            <person name="Komaki H."/>
            <person name="Tamura T."/>
        </authorList>
    </citation>
    <scope>NUCLEOTIDE SEQUENCE [LARGE SCALE GENOMIC DNA]</scope>
    <source>
        <strain evidence="2 3">NBRC 108638</strain>
    </source>
</reference>
<name>A0A6V8LF33_9ACTN</name>
<sequence>MDGRVPDALHLPHTASVQFIGAVWRIGLPLVVVASSALVLVLAVRARGELPPLSRSFGWVVPLVWLTLVGDAVLGDQRPVFERQWKGTAALLVGLGGAVYLWKRHRQRRGTRQNLH</sequence>
<comment type="caution">
    <text evidence="2">The sequence shown here is derived from an EMBL/GenBank/DDBJ whole genome shotgun (WGS) entry which is preliminary data.</text>
</comment>
<keyword evidence="1" id="KW-0812">Transmembrane</keyword>